<protein>
    <submittedName>
        <fullName evidence="4">Polysaccharide deacetylase family protein</fullName>
    </submittedName>
</protein>
<dbReference type="Pfam" id="PF01522">
    <property type="entry name" value="Polysacc_deac_1"/>
    <property type="match status" value="1"/>
</dbReference>
<dbReference type="GO" id="GO:0016810">
    <property type="term" value="F:hydrolase activity, acting on carbon-nitrogen (but not peptide) bonds"/>
    <property type="evidence" value="ECO:0007669"/>
    <property type="project" value="InterPro"/>
</dbReference>
<dbReference type="PROSITE" id="PS51677">
    <property type="entry name" value="NODB"/>
    <property type="match status" value="1"/>
</dbReference>
<dbReference type="GO" id="GO:0005576">
    <property type="term" value="C:extracellular region"/>
    <property type="evidence" value="ECO:0007669"/>
    <property type="project" value="UniProtKB-SubCell"/>
</dbReference>
<dbReference type="Gene3D" id="3.20.20.370">
    <property type="entry name" value="Glycoside hydrolase/deacetylase"/>
    <property type="match status" value="1"/>
</dbReference>
<dbReference type="InterPro" id="IPR051398">
    <property type="entry name" value="Polysacch_Deacetylase"/>
</dbReference>
<dbReference type="InterPro" id="IPR011330">
    <property type="entry name" value="Glyco_hydro/deAcase_b/a-brl"/>
</dbReference>
<gene>
    <name evidence="4" type="ORF">G3T36_02830</name>
</gene>
<dbReference type="AlphaFoldDB" id="A0A6L9XU12"/>
<dbReference type="CDD" id="cd10918">
    <property type="entry name" value="CE4_NodB_like_5s_6s"/>
    <property type="match status" value="1"/>
</dbReference>
<evidence type="ECO:0000313" key="4">
    <source>
        <dbReference type="EMBL" id="NEN04796.1"/>
    </source>
</evidence>
<organism evidence="4 5">
    <name type="scientific">Leifsonia tongyongensis</name>
    <dbReference type="NCBI Taxonomy" id="1268043"/>
    <lineage>
        <taxon>Bacteria</taxon>
        <taxon>Bacillati</taxon>
        <taxon>Actinomycetota</taxon>
        <taxon>Actinomycetes</taxon>
        <taxon>Micrococcales</taxon>
        <taxon>Microbacteriaceae</taxon>
        <taxon>Leifsonia</taxon>
    </lineage>
</organism>
<dbReference type="PANTHER" id="PTHR34216">
    <property type="match status" value="1"/>
</dbReference>
<sequence length="237" mass="26883">MGTRREHPGRVRLRPGGRTLMTINICFHGIGDSSREREAGGERYWIERDVFLAVLDEVRERPDVRLSFDDGNVSDIETGLPALVERGLHATFFPIAGRLEESHSLNPSDLRALRAAGMEIGTHGWAHVPWRGLNTQEQQRELVDAREALAEASGGRIDDAALPLGRYDRRLLAQLRHREYRTVFSSDRYPARSSAWLQPRYSLTAADTVATVRHLITDRARLADLRSRTRSAVKRLR</sequence>
<comment type="subcellular location">
    <subcellularLocation>
        <location evidence="1">Secreted</location>
    </subcellularLocation>
</comment>
<accession>A0A6L9XU12</accession>
<dbReference type="GO" id="GO:0005975">
    <property type="term" value="P:carbohydrate metabolic process"/>
    <property type="evidence" value="ECO:0007669"/>
    <property type="project" value="InterPro"/>
</dbReference>
<dbReference type="EMBL" id="JAAGWY010000001">
    <property type="protein sequence ID" value="NEN04796.1"/>
    <property type="molecule type" value="Genomic_DNA"/>
</dbReference>
<evidence type="ECO:0000259" key="3">
    <source>
        <dbReference type="PROSITE" id="PS51677"/>
    </source>
</evidence>
<reference evidence="4 5" key="1">
    <citation type="journal article" date="2014" name="J. Microbiol.">
        <title>Diaminobutyricibacter tongyongensis gen. nov., sp. nov. and Homoserinibacter gongjuensis gen. nov., sp. nov. belong to the family Microbacteriaceae.</title>
        <authorList>
            <person name="Kim S.J."/>
            <person name="Ahn J.H."/>
            <person name="Weon H.Y."/>
            <person name="Hamada M."/>
            <person name="Suzuki K."/>
            <person name="Kwon S.W."/>
        </authorList>
    </citation>
    <scope>NUCLEOTIDE SEQUENCE [LARGE SCALE GENOMIC DNA]</scope>
    <source>
        <strain evidence="4 5">NBRC 108724</strain>
    </source>
</reference>
<dbReference type="InterPro" id="IPR002509">
    <property type="entry name" value="NODB_dom"/>
</dbReference>
<evidence type="ECO:0000256" key="2">
    <source>
        <dbReference type="ARBA" id="ARBA00022729"/>
    </source>
</evidence>
<dbReference type="SUPFAM" id="SSF88713">
    <property type="entry name" value="Glycoside hydrolase/deacetylase"/>
    <property type="match status" value="1"/>
</dbReference>
<keyword evidence="5" id="KW-1185">Reference proteome</keyword>
<dbReference type="Proteomes" id="UP000474967">
    <property type="component" value="Unassembled WGS sequence"/>
</dbReference>
<dbReference type="PANTHER" id="PTHR34216:SF3">
    <property type="entry name" value="POLY-BETA-1,6-N-ACETYL-D-GLUCOSAMINE N-DEACETYLASE"/>
    <property type="match status" value="1"/>
</dbReference>
<feature type="domain" description="NodB homology" evidence="3">
    <location>
        <begin position="62"/>
        <end position="237"/>
    </location>
</feature>
<evidence type="ECO:0000256" key="1">
    <source>
        <dbReference type="ARBA" id="ARBA00004613"/>
    </source>
</evidence>
<keyword evidence="2" id="KW-0732">Signal</keyword>
<name>A0A6L9XU12_9MICO</name>
<comment type="caution">
    <text evidence="4">The sequence shown here is derived from an EMBL/GenBank/DDBJ whole genome shotgun (WGS) entry which is preliminary data.</text>
</comment>
<proteinExistence type="predicted"/>
<evidence type="ECO:0000313" key="5">
    <source>
        <dbReference type="Proteomes" id="UP000474967"/>
    </source>
</evidence>